<name>N1MYC6_9SPHN</name>
<accession>N1MYC6</accession>
<protein>
    <submittedName>
        <fullName evidence="1">Uncharacterized protein</fullName>
    </submittedName>
</protein>
<gene>
    <name evidence="1" type="ORF">EBBID32_46070</name>
</gene>
<dbReference type="RefSeq" id="WP_006967629.1">
    <property type="nucleotide sequence ID" value="NZ_CAVK010000252.1"/>
</dbReference>
<reference evidence="1 2" key="1">
    <citation type="submission" date="2013-03" db="EMBL/GenBank/DDBJ databases">
        <authorList>
            <person name="Le V."/>
        </authorList>
    </citation>
    <scope>NUCLEOTIDE SEQUENCE [LARGE SCALE GENOMIC DNA]</scope>
    <source>
        <strain evidence="1 2">BiD32</strain>
    </source>
</reference>
<evidence type="ECO:0000313" key="2">
    <source>
        <dbReference type="Proteomes" id="UP000013201"/>
    </source>
</evidence>
<dbReference type="Proteomes" id="UP000013201">
    <property type="component" value="Unassembled WGS sequence"/>
</dbReference>
<dbReference type="AlphaFoldDB" id="N1MYC6"/>
<reference evidence="2" key="2">
    <citation type="submission" date="2013-04" db="EMBL/GenBank/DDBJ databases">
        <title>Bisphenol A degrading Sphingobium sp. strain BiD32.</title>
        <authorList>
            <person name="Nielsen J.L."/>
            <person name="Zhou N.A."/>
            <person name="Kjeldal H."/>
        </authorList>
    </citation>
    <scope>NUCLEOTIDE SEQUENCE [LARGE SCALE GENOMIC DNA]</scope>
    <source>
        <strain evidence="2">BiD32</strain>
    </source>
</reference>
<sequence>MFVKTRATPDSKVGITIMIPNSVYKSSIWIYQAFVSARSPIVPGSMGGCCGLPLPTTIGTSDVRAGTTYRIFCFKAVMLETS</sequence>
<dbReference type="EMBL" id="CAVK010000252">
    <property type="protein sequence ID" value="CCW20233.1"/>
    <property type="molecule type" value="Genomic_DNA"/>
</dbReference>
<organism evidence="1 2">
    <name type="scientific">Sphingobium indicum BiD32</name>
    <dbReference type="NCBI Taxonomy" id="1301087"/>
    <lineage>
        <taxon>Bacteria</taxon>
        <taxon>Pseudomonadati</taxon>
        <taxon>Pseudomonadota</taxon>
        <taxon>Alphaproteobacteria</taxon>
        <taxon>Sphingomonadales</taxon>
        <taxon>Sphingomonadaceae</taxon>
        <taxon>Sphingobium</taxon>
    </lineage>
</organism>
<proteinExistence type="predicted"/>
<keyword evidence="2" id="KW-1185">Reference proteome</keyword>
<evidence type="ECO:0000313" key="1">
    <source>
        <dbReference type="EMBL" id="CCW20233.1"/>
    </source>
</evidence>
<comment type="caution">
    <text evidence="1">The sequence shown here is derived from an EMBL/GenBank/DDBJ whole genome shotgun (WGS) entry which is preliminary data.</text>
</comment>